<sequence>MKYNALHDNCFDVLRHLAALMVIFDHHHSLSGGAEPEFFG</sequence>
<dbReference type="AlphaFoldDB" id="A0AB39VVR8"/>
<reference evidence="1" key="1">
    <citation type="submission" date="2024-07" db="EMBL/GenBank/DDBJ databases">
        <authorList>
            <person name="Biller S.J."/>
        </authorList>
    </citation>
    <scope>NUCLEOTIDE SEQUENCE</scope>
    <source>
        <strain evidence="1">WC2420</strain>
    </source>
</reference>
<name>A0AB39VVR8_9GAMM</name>
<proteinExistence type="predicted"/>
<evidence type="ECO:0000313" key="1">
    <source>
        <dbReference type="EMBL" id="XDU74296.1"/>
    </source>
</evidence>
<protein>
    <submittedName>
        <fullName evidence="1">Uncharacterized protein</fullName>
    </submittedName>
</protein>
<organism evidence="1">
    <name type="scientific">Rouxiella sp. WC2420</name>
    <dbReference type="NCBI Taxonomy" id="3234145"/>
    <lineage>
        <taxon>Bacteria</taxon>
        <taxon>Pseudomonadati</taxon>
        <taxon>Pseudomonadota</taxon>
        <taxon>Gammaproteobacteria</taxon>
        <taxon>Enterobacterales</taxon>
        <taxon>Yersiniaceae</taxon>
        <taxon>Rouxiella</taxon>
    </lineage>
</organism>
<accession>A0AB39VVR8</accession>
<gene>
    <name evidence="1" type="ORF">AB3G37_09570</name>
</gene>
<dbReference type="RefSeq" id="WP_369790486.1">
    <property type="nucleotide sequence ID" value="NZ_CP165628.1"/>
</dbReference>
<dbReference type="EMBL" id="CP165628">
    <property type="protein sequence ID" value="XDU74296.1"/>
    <property type="molecule type" value="Genomic_DNA"/>
</dbReference>